<evidence type="ECO:0000313" key="3">
    <source>
        <dbReference type="EMBL" id="PVD19281.1"/>
    </source>
</evidence>
<dbReference type="GO" id="GO:0019104">
    <property type="term" value="F:DNA N-glycosylase activity"/>
    <property type="evidence" value="ECO:0007669"/>
    <property type="project" value="InterPro"/>
</dbReference>
<dbReference type="SUPFAM" id="SSF57716">
    <property type="entry name" value="Glucocorticoid receptor-like (DNA-binding domain)"/>
    <property type="match status" value="1"/>
</dbReference>
<dbReference type="PROSITE" id="PS51068">
    <property type="entry name" value="FPG_CAT"/>
    <property type="match status" value="1"/>
</dbReference>
<protein>
    <recommendedName>
        <fullName evidence="2">Formamidopyrimidine-DNA glycosylase catalytic domain-containing protein</fullName>
    </recommendedName>
</protein>
<keyword evidence="4" id="KW-1185">Reference proteome</keyword>
<dbReference type="GO" id="GO:0003906">
    <property type="term" value="F:DNA-(apurinic or apyrimidinic site) endonuclease activity"/>
    <property type="evidence" value="ECO:0007669"/>
    <property type="project" value="InterPro"/>
</dbReference>
<dbReference type="Gene3D" id="3.20.190.10">
    <property type="entry name" value="MutM-like, N-terminal"/>
    <property type="match status" value="1"/>
</dbReference>
<dbReference type="GO" id="GO:0006284">
    <property type="term" value="P:base-excision repair"/>
    <property type="evidence" value="ECO:0007669"/>
    <property type="project" value="InterPro"/>
</dbReference>
<comment type="caution">
    <text evidence="3">The sequence shown here is derived from an EMBL/GenBank/DDBJ whole genome shotgun (WGS) entry which is preliminary data.</text>
</comment>
<dbReference type="OrthoDB" id="6260718at2759"/>
<dbReference type="InterPro" id="IPR012319">
    <property type="entry name" value="FPG_cat"/>
</dbReference>
<dbReference type="SUPFAM" id="SSF46946">
    <property type="entry name" value="S13-like H2TH domain"/>
    <property type="match status" value="1"/>
</dbReference>
<dbReference type="STRING" id="400727.A0A2T7NDP1"/>
<evidence type="ECO:0000313" key="4">
    <source>
        <dbReference type="Proteomes" id="UP000245119"/>
    </source>
</evidence>
<dbReference type="InterPro" id="IPR015371">
    <property type="entry name" value="Endonuclease-VIII_DNA-bd"/>
</dbReference>
<dbReference type="Pfam" id="PF01149">
    <property type="entry name" value="Fapy_DNA_glyco"/>
    <property type="match status" value="1"/>
</dbReference>
<feature type="region of interest" description="Disordered" evidence="1">
    <location>
        <begin position="301"/>
        <end position="451"/>
    </location>
</feature>
<dbReference type="PANTHER" id="PTHR22993">
    <property type="entry name" value="FORMAMIDOPYRIMIDINE-DNA GLYCOSYLASE"/>
    <property type="match status" value="1"/>
</dbReference>
<dbReference type="AlphaFoldDB" id="A0A2T7NDP1"/>
<reference evidence="3 4" key="1">
    <citation type="submission" date="2018-04" db="EMBL/GenBank/DDBJ databases">
        <title>The genome of golden apple snail Pomacea canaliculata provides insight into stress tolerance and invasive adaptation.</title>
        <authorList>
            <person name="Liu C."/>
            <person name="Liu B."/>
            <person name="Ren Y."/>
            <person name="Zhang Y."/>
            <person name="Wang H."/>
            <person name="Li S."/>
            <person name="Jiang F."/>
            <person name="Yin L."/>
            <person name="Zhang G."/>
            <person name="Qian W."/>
            <person name="Fan W."/>
        </authorList>
    </citation>
    <scope>NUCLEOTIDE SEQUENCE [LARGE SCALE GENOMIC DNA]</scope>
    <source>
        <strain evidence="3">SZHN2017</strain>
        <tissue evidence="3">Muscle</tissue>
    </source>
</reference>
<dbReference type="PANTHER" id="PTHR22993:SF27">
    <property type="entry name" value="ENDONUCLEASE 8-LIKE 1"/>
    <property type="match status" value="1"/>
</dbReference>
<accession>A0A2T7NDP1</accession>
<dbReference type="InterPro" id="IPR010979">
    <property type="entry name" value="Ribosomal_uS13-like_H2TH"/>
</dbReference>
<dbReference type="OMA" id="IMFEYKS"/>
<evidence type="ECO:0000259" key="2">
    <source>
        <dbReference type="PROSITE" id="PS51068"/>
    </source>
</evidence>
<dbReference type="Proteomes" id="UP000245119">
    <property type="component" value="Linkage Group LG13"/>
</dbReference>
<dbReference type="EMBL" id="PZQS01000013">
    <property type="protein sequence ID" value="PVD19281.1"/>
    <property type="molecule type" value="Genomic_DNA"/>
</dbReference>
<feature type="domain" description="Formamidopyrimidine-DNA glycosylase catalytic" evidence="2">
    <location>
        <begin position="2"/>
        <end position="131"/>
    </location>
</feature>
<proteinExistence type="predicted"/>
<dbReference type="Gene3D" id="1.10.8.50">
    <property type="match status" value="1"/>
</dbReference>
<organism evidence="3 4">
    <name type="scientific">Pomacea canaliculata</name>
    <name type="common">Golden apple snail</name>
    <dbReference type="NCBI Taxonomy" id="400727"/>
    <lineage>
        <taxon>Eukaryota</taxon>
        <taxon>Metazoa</taxon>
        <taxon>Spiralia</taxon>
        <taxon>Lophotrochozoa</taxon>
        <taxon>Mollusca</taxon>
        <taxon>Gastropoda</taxon>
        <taxon>Caenogastropoda</taxon>
        <taxon>Architaenioglossa</taxon>
        <taxon>Ampullarioidea</taxon>
        <taxon>Ampullariidae</taxon>
        <taxon>Pomacea</taxon>
    </lineage>
</organism>
<name>A0A2T7NDP1_POMCA</name>
<feature type="compositionally biased region" description="Basic residues" evidence="1">
    <location>
        <begin position="442"/>
        <end position="451"/>
    </location>
</feature>
<dbReference type="SUPFAM" id="SSF81624">
    <property type="entry name" value="N-terminal domain of MutM-like DNA repair proteins"/>
    <property type="match status" value="1"/>
</dbReference>
<dbReference type="Pfam" id="PF09292">
    <property type="entry name" value="Neil1-DNA_bind"/>
    <property type="match status" value="1"/>
</dbReference>
<dbReference type="SMART" id="SM00898">
    <property type="entry name" value="Fapy_DNA_glyco"/>
    <property type="match status" value="1"/>
</dbReference>
<dbReference type="GO" id="GO:0005634">
    <property type="term" value="C:nucleus"/>
    <property type="evidence" value="ECO:0007669"/>
    <property type="project" value="TreeGrafter"/>
</dbReference>
<feature type="compositionally biased region" description="Basic and acidic residues" evidence="1">
    <location>
        <begin position="425"/>
        <end position="441"/>
    </location>
</feature>
<feature type="compositionally biased region" description="Basic residues" evidence="1">
    <location>
        <begin position="311"/>
        <end position="328"/>
    </location>
</feature>
<dbReference type="GO" id="GO:0008270">
    <property type="term" value="F:zinc ion binding"/>
    <property type="evidence" value="ECO:0007669"/>
    <property type="project" value="InterPro"/>
</dbReference>
<sequence>MPEGPELNLSSQFINFISKGRLFAGKVRKNPIHKCAEVKWNEPRYTVAAVSRGKELKVFLQTHREEKDEKKGAKSRVKNEGKRLHIVFNFGMSGHFEFTSVKELPKHAHLSFFTNTQPAMALSFVDPRRFGKWQVDTDWSPNRGPCVMSEYPQFRSNVLQNLKDSVFNRPLCEALLNQKYFNGIGNYLRAEIIYRAGVKPFEQARSVLATLSDVPEDVKAQIEDKAKNTGKMKSESPDLLQLCNLVPLEAIGLGTSLYLTKEEFGKESKFWKWLRCYCQPGMNSIPDHNKRTMWYHGDAGPLVPKEGGSCRGKRKSVSSSKKATKKLKKEVDKETEDTNDTEKVTKRRRQKKPVDSSFEDDVLKIAAKPDLQPTMSQTEKRRSRRHDNRKEISSLQKLPAAGQKMKRNKGRGGISRKLPSTSLSDDTKMNEEEYVQNDRKINATKKRRKNH</sequence>
<dbReference type="InterPro" id="IPR035937">
    <property type="entry name" value="FPG_N"/>
</dbReference>
<evidence type="ECO:0000256" key="1">
    <source>
        <dbReference type="SAM" id="MobiDB-lite"/>
    </source>
</evidence>
<gene>
    <name evidence="3" type="ORF">C0Q70_19767</name>
</gene>
<dbReference type="GO" id="GO:0003676">
    <property type="term" value="F:nucleic acid binding"/>
    <property type="evidence" value="ECO:0007669"/>
    <property type="project" value="InterPro"/>
</dbReference>